<organism evidence="1 2">
    <name type="scientific">Drosophila suzukii</name>
    <name type="common">Spotted-wing drosophila fruit fly</name>
    <dbReference type="NCBI Taxonomy" id="28584"/>
    <lineage>
        <taxon>Eukaryota</taxon>
        <taxon>Metazoa</taxon>
        <taxon>Ecdysozoa</taxon>
        <taxon>Arthropoda</taxon>
        <taxon>Hexapoda</taxon>
        <taxon>Insecta</taxon>
        <taxon>Pterygota</taxon>
        <taxon>Neoptera</taxon>
        <taxon>Endopterygota</taxon>
        <taxon>Diptera</taxon>
        <taxon>Brachycera</taxon>
        <taxon>Muscomorpha</taxon>
        <taxon>Ephydroidea</taxon>
        <taxon>Drosophilidae</taxon>
        <taxon>Drosophila</taxon>
        <taxon>Sophophora</taxon>
    </lineage>
</organism>
<dbReference type="RefSeq" id="XP_016933200.3">
    <property type="nucleotide sequence ID" value="XM_017077711.4"/>
</dbReference>
<gene>
    <name evidence="2" type="primary">LOC108012357</name>
</gene>
<evidence type="ECO:0000313" key="1">
    <source>
        <dbReference type="Proteomes" id="UP001652628"/>
    </source>
</evidence>
<protein>
    <submittedName>
        <fullName evidence="2">Uncharacterized protein</fullName>
    </submittedName>
</protein>
<accession>A0AB39ZCJ8</accession>
<evidence type="ECO:0000313" key="2">
    <source>
        <dbReference type="RefSeq" id="XP_016933200.3"/>
    </source>
</evidence>
<sequence>MKNNIWDTLQEVEEVKVSFKQTLRNINNIQNRYKMVSALKRKAAKRQESFEEEIQAAITETKVPSLPKKSIVKKNKIRLVTKKRVKKIKKNTLAIPQTIRFSENVLEIEPPFVCLQTNCVYEVHKTTTHLVTRKPYGALIQRLYRSANRKVRKEGVLDHDLEYNPDMCPEFENYYCSCSSCCVECR</sequence>
<dbReference type="AlphaFoldDB" id="A0AB39ZCJ8"/>
<dbReference type="GeneID" id="108012357"/>
<dbReference type="Proteomes" id="UP001652628">
    <property type="component" value="Chromosome 2L"/>
</dbReference>
<reference evidence="2" key="1">
    <citation type="submission" date="2025-08" db="UniProtKB">
        <authorList>
            <consortium name="RefSeq"/>
        </authorList>
    </citation>
    <scope>IDENTIFICATION</scope>
</reference>
<name>A0AB39ZCJ8_DROSZ</name>
<keyword evidence="1" id="KW-1185">Reference proteome</keyword>
<proteinExistence type="predicted"/>